<evidence type="ECO:0000313" key="3">
    <source>
        <dbReference type="Proteomes" id="UP001431131"/>
    </source>
</evidence>
<accession>A0AAW5DYN1</accession>
<proteinExistence type="predicted"/>
<dbReference type="InterPro" id="IPR009057">
    <property type="entry name" value="Homeodomain-like_sf"/>
</dbReference>
<sequence>MFNLNELSPSQLKIGQWILHNESSVMICTEQDIAKAVGVSVASVSRFWKAAGYQNLKAYKQQLKEKRDITPAKKILKTVIDLEYGDVQSHHLNRSIHHLQATLDHFQREQFEEAITLIRKASRLFIYAPGPSLSLGELLSYRLRRYGLDVRLIRWMGSEMLEELIHINESCVVFLFCFGRLLKEGKVLLKHANETMCKTIVISDQSVLDTTSPFDILLYADRGEKDEFHSMIAPLFLLENLIVEIGRDEGSLTYMEFLDRLRKTYKEDIPR</sequence>
<dbReference type="PANTHER" id="PTHR30514">
    <property type="entry name" value="GLUCOKINASE"/>
    <property type="match status" value="1"/>
</dbReference>
<feature type="domain" description="HTH rpiR-type" evidence="1">
    <location>
        <begin position="1"/>
        <end position="70"/>
    </location>
</feature>
<name>A0AAW5DYN1_9BACI</name>
<dbReference type="GO" id="GO:1901135">
    <property type="term" value="P:carbohydrate derivative metabolic process"/>
    <property type="evidence" value="ECO:0007669"/>
    <property type="project" value="InterPro"/>
</dbReference>
<dbReference type="GO" id="GO:0097367">
    <property type="term" value="F:carbohydrate derivative binding"/>
    <property type="evidence" value="ECO:0007669"/>
    <property type="project" value="InterPro"/>
</dbReference>
<dbReference type="SUPFAM" id="SSF53697">
    <property type="entry name" value="SIS domain"/>
    <property type="match status" value="1"/>
</dbReference>
<dbReference type="Gene3D" id="1.10.10.10">
    <property type="entry name" value="Winged helix-like DNA-binding domain superfamily/Winged helix DNA-binding domain"/>
    <property type="match status" value="1"/>
</dbReference>
<keyword evidence="3" id="KW-1185">Reference proteome</keyword>
<dbReference type="PROSITE" id="PS51071">
    <property type="entry name" value="HTH_RPIR"/>
    <property type="match status" value="1"/>
</dbReference>
<dbReference type="RefSeq" id="WP_240255500.1">
    <property type="nucleotide sequence ID" value="NZ_JAKTTI010000014.1"/>
</dbReference>
<protein>
    <submittedName>
        <fullName evidence="2">MurR/RpiR family transcriptional regulator</fullName>
    </submittedName>
</protein>
<dbReference type="EMBL" id="JAKTTI010000014">
    <property type="protein sequence ID" value="MCH1625742.1"/>
    <property type="molecule type" value="Genomic_DNA"/>
</dbReference>
<evidence type="ECO:0000259" key="1">
    <source>
        <dbReference type="PROSITE" id="PS51071"/>
    </source>
</evidence>
<dbReference type="Proteomes" id="UP001431131">
    <property type="component" value="Unassembled WGS sequence"/>
</dbReference>
<evidence type="ECO:0000313" key="2">
    <source>
        <dbReference type="EMBL" id="MCH1625742.1"/>
    </source>
</evidence>
<dbReference type="GO" id="GO:0003677">
    <property type="term" value="F:DNA binding"/>
    <property type="evidence" value="ECO:0007669"/>
    <property type="project" value="InterPro"/>
</dbReference>
<dbReference type="SUPFAM" id="SSF46689">
    <property type="entry name" value="Homeodomain-like"/>
    <property type="match status" value="1"/>
</dbReference>
<dbReference type="PANTHER" id="PTHR30514:SF18">
    <property type="entry name" value="RPIR-FAMILY TRANSCRIPTIONAL REGULATOR"/>
    <property type="match status" value="1"/>
</dbReference>
<reference evidence="2" key="1">
    <citation type="submission" date="2022-02" db="EMBL/GenBank/DDBJ databases">
        <title>Fredinandcohnia quinoae sp. nov. isolated from Chenopodium quinoa seeds.</title>
        <authorList>
            <person name="Saati-Santamaria Z."/>
            <person name="Flores-Felix J.D."/>
            <person name="Igual J.M."/>
            <person name="Velazquez E."/>
            <person name="Garcia-Fraile P."/>
            <person name="Martinez-Molina E."/>
        </authorList>
    </citation>
    <scope>NUCLEOTIDE SEQUENCE</scope>
    <source>
        <strain evidence="2">SECRCQ15</strain>
    </source>
</reference>
<organism evidence="2 3">
    <name type="scientific">Fredinandcohnia quinoae</name>
    <dbReference type="NCBI Taxonomy" id="2918902"/>
    <lineage>
        <taxon>Bacteria</taxon>
        <taxon>Bacillati</taxon>
        <taxon>Bacillota</taxon>
        <taxon>Bacilli</taxon>
        <taxon>Bacillales</taxon>
        <taxon>Bacillaceae</taxon>
        <taxon>Fredinandcohnia</taxon>
    </lineage>
</organism>
<dbReference type="InterPro" id="IPR036388">
    <property type="entry name" value="WH-like_DNA-bd_sf"/>
</dbReference>
<dbReference type="InterPro" id="IPR047640">
    <property type="entry name" value="RpiR-like"/>
</dbReference>
<dbReference type="Pfam" id="PF01418">
    <property type="entry name" value="HTH_6"/>
    <property type="match status" value="1"/>
</dbReference>
<dbReference type="AlphaFoldDB" id="A0AAW5DYN1"/>
<dbReference type="InterPro" id="IPR000281">
    <property type="entry name" value="HTH_RpiR"/>
</dbReference>
<dbReference type="CDD" id="cd05013">
    <property type="entry name" value="SIS_RpiR"/>
    <property type="match status" value="1"/>
</dbReference>
<dbReference type="Gene3D" id="3.40.50.10490">
    <property type="entry name" value="Glucose-6-phosphate isomerase like protein, domain 1"/>
    <property type="match status" value="1"/>
</dbReference>
<dbReference type="InterPro" id="IPR035472">
    <property type="entry name" value="RpiR-like_SIS"/>
</dbReference>
<comment type="caution">
    <text evidence="2">The sequence shown here is derived from an EMBL/GenBank/DDBJ whole genome shotgun (WGS) entry which is preliminary data.</text>
</comment>
<dbReference type="GO" id="GO:0003700">
    <property type="term" value="F:DNA-binding transcription factor activity"/>
    <property type="evidence" value="ECO:0007669"/>
    <property type="project" value="InterPro"/>
</dbReference>
<gene>
    <name evidence="2" type="ORF">MJG50_10410</name>
</gene>
<dbReference type="InterPro" id="IPR046348">
    <property type="entry name" value="SIS_dom_sf"/>
</dbReference>